<organism evidence="1 2">
    <name type="scientific">Bermanella marisrubri</name>
    <dbReference type="NCBI Taxonomy" id="207949"/>
    <lineage>
        <taxon>Bacteria</taxon>
        <taxon>Pseudomonadati</taxon>
        <taxon>Pseudomonadota</taxon>
        <taxon>Gammaproteobacteria</taxon>
        <taxon>Oceanospirillales</taxon>
        <taxon>Oceanospirillaceae</taxon>
        <taxon>Bermanella</taxon>
    </lineage>
</organism>
<dbReference type="RefSeq" id="WP_007017819.1">
    <property type="nucleotide sequence ID" value="NZ_CH724114.1"/>
</dbReference>
<gene>
    <name evidence="1" type="ORF">RED65_01705</name>
</gene>
<keyword evidence="2" id="KW-1185">Reference proteome</keyword>
<reference evidence="1 2" key="1">
    <citation type="submission" date="2006-03" db="EMBL/GenBank/DDBJ databases">
        <authorList>
            <person name="Pinhassi J."/>
            <person name="Pedros-Alio C."/>
            <person name="Ferriera S."/>
            <person name="Johnson J."/>
            <person name="Kravitz S."/>
            <person name="Halpern A."/>
            <person name="Remington K."/>
            <person name="Beeson K."/>
            <person name="Tran B."/>
            <person name="Rogers Y.-H."/>
            <person name="Friedman R."/>
            <person name="Venter J.C."/>
        </authorList>
    </citation>
    <scope>NUCLEOTIDE SEQUENCE [LARGE SCALE GENOMIC DNA]</scope>
    <source>
        <strain evidence="1 2">RED65</strain>
    </source>
</reference>
<proteinExistence type="predicted"/>
<accession>Q1N4J3</accession>
<name>Q1N4J3_9GAMM</name>
<evidence type="ECO:0000313" key="2">
    <source>
        <dbReference type="Proteomes" id="UP000004263"/>
    </source>
</evidence>
<protein>
    <submittedName>
        <fullName evidence="1">Uncharacterized protein</fullName>
    </submittedName>
</protein>
<sequence length="44" mass="5293">MNKVVKERFEEYPENARIRLEELRNLVFQIASELELGEIDETLK</sequence>
<comment type="caution">
    <text evidence="1">The sequence shown here is derived from an EMBL/GenBank/DDBJ whole genome shotgun (WGS) entry which is preliminary data.</text>
</comment>
<dbReference type="EMBL" id="AAQH01000002">
    <property type="protein sequence ID" value="EAT13435.1"/>
    <property type="molecule type" value="Genomic_DNA"/>
</dbReference>
<dbReference type="Proteomes" id="UP000004263">
    <property type="component" value="Unassembled WGS sequence"/>
</dbReference>
<dbReference type="STRING" id="207949.RED65_01705"/>
<dbReference type="AlphaFoldDB" id="Q1N4J3"/>
<dbReference type="HOGENOM" id="CLU_3212947_0_0_6"/>
<evidence type="ECO:0000313" key="1">
    <source>
        <dbReference type="EMBL" id="EAT13435.1"/>
    </source>
</evidence>